<keyword evidence="2" id="KW-1185">Reference proteome</keyword>
<reference evidence="1" key="1">
    <citation type="submission" date="2023-08" db="EMBL/GenBank/DDBJ databases">
        <authorList>
            <person name="Audoor S."/>
            <person name="Bilcke G."/>
        </authorList>
    </citation>
    <scope>NUCLEOTIDE SEQUENCE</scope>
</reference>
<dbReference type="AlphaFoldDB" id="A0AAD2FJQ2"/>
<feature type="non-terminal residue" evidence="1">
    <location>
        <position position="201"/>
    </location>
</feature>
<comment type="caution">
    <text evidence="1">The sequence shown here is derived from an EMBL/GenBank/DDBJ whole genome shotgun (WGS) entry which is preliminary data.</text>
</comment>
<name>A0AAD2FJQ2_9STRA</name>
<dbReference type="Proteomes" id="UP001295423">
    <property type="component" value="Unassembled WGS sequence"/>
</dbReference>
<proteinExistence type="predicted"/>
<organism evidence="1 2">
    <name type="scientific">Cylindrotheca closterium</name>
    <dbReference type="NCBI Taxonomy" id="2856"/>
    <lineage>
        <taxon>Eukaryota</taxon>
        <taxon>Sar</taxon>
        <taxon>Stramenopiles</taxon>
        <taxon>Ochrophyta</taxon>
        <taxon>Bacillariophyta</taxon>
        <taxon>Bacillariophyceae</taxon>
        <taxon>Bacillariophycidae</taxon>
        <taxon>Bacillariales</taxon>
        <taxon>Bacillariaceae</taxon>
        <taxon>Cylindrotheca</taxon>
    </lineage>
</organism>
<evidence type="ECO:0000313" key="2">
    <source>
        <dbReference type="Proteomes" id="UP001295423"/>
    </source>
</evidence>
<protein>
    <submittedName>
        <fullName evidence="1">Uncharacterized protein</fullName>
    </submittedName>
</protein>
<gene>
    <name evidence="1" type="ORF">CYCCA115_LOCUS9530</name>
</gene>
<accession>A0AAD2FJQ2</accession>
<sequence length="201" mass="23211">MSITENPTDTVVDDLERHVKIFLSCSQFFDASRQQKSGENGKDRIPKWRTTFNYLGLLNYPDLVREHGPVWPLSELHFKGEASIQLLKKRFSLGTHGENWAYNVTNAYYKDKSYRNVLRDAKRSYLSSMDEELSSSEPATLKILQAIDHEIKEGTTKGGKTRIEDEMIRNTNSNFVRYKDIETAHRHLSTRNNLITGIVVE</sequence>
<dbReference type="EMBL" id="CAKOGP040001392">
    <property type="protein sequence ID" value="CAJ1945387.1"/>
    <property type="molecule type" value="Genomic_DNA"/>
</dbReference>
<evidence type="ECO:0000313" key="1">
    <source>
        <dbReference type="EMBL" id="CAJ1945387.1"/>
    </source>
</evidence>